<gene>
    <name evidence="4" type="ORF">ACFP4F_32630</name>
</gene>
<dbReference type="PANTHER" id="PTHR23050">
    <property type="entry name" value="CALCIUM BINDING PROTEIN"/>
    <property type="match status" value="1"/>
</dbReference>
<dbReference type="InterPro" id="IPR002048">
    <property type="entry name" value="EF_hand_dom"/>
</dbReference>
<reference evidence="5" key="1">
    <citation type="journal article" date="2019" name="Int. J. Syst. Evol. Microbiol.">
        <title>The Global Catalogue of Microorganisms (GCM) 10K type strain sequencing project: providing services to taxonomists for standard genome sequencing and annotation.</title>
        <authorList>
            <consortium name="The Broad Institute Genomics Platform"/>
            <consortium name="The Broad Institute Genome Sequencing Center for Infectious Disease"/>
            <person name="Wu L."/>
            <person name="Ma J."/>
        </authorList>
    </citation>
    <scope>NUCLEOTIDE SEQUENCE [LARGE SCALE GENOMIC DNA]</scope>
    <source>
        <strain evidence="5">CGMCC 1.15180</strain>
    </source>
</reference>
<dbReference type="SMART" id="SM00054">
    <property type="entry name" value="EFh"/>
    <property type="match status" value="3"/>
</dbReference>
<protein>
    <submittedName>
        <fullName evidence="4">EF-hand domain-containing protein</fullName>
    </submittedName>
</protein>
<accession>A0ABW1MUJ2</accession>
<feature type="domain" description="EF-hand" evidence="3">
    <location>
        <begin position="5"/>
        <end position="40"/>
    </location>
</feature>
<comment type="caution">
    <text evidence="4">The sequence shown here is derived from an EMBL/GenBank/DDBJ whole genome shotgun (WGS) entry which is preliminary data.</text>
</comment>
<dbReference type="Pfam" id="PF13833">
    <property type="entry name" value="EF-hand_8"/>
    <property type="match status" value="1"/>
</dbReference>
<dbReference type="InterPro" id="IPR050145">
    <property type="entry name" value="Centrin_CML-like"/>
</dbReference>
<organism evidence="4 5">
    <name type="scientific">Streptomyces ochraceiscleroticus</name>
    <dbReference type="NCBI Taxonomy" id="47761"/>
    <lineage>
        <taxon>Bacteria</taxon>
        <taxon>Bacillati</taxon>
        <taxon>Actinomycetota</taxon>
        <taxon>Actinomycetes</taxon>
        <taxon>Kitasatosporales</taxon>
        <taxon>Streptomycetaceae</taxon>
        <taxon>Streptomyces</taxon>
    </lineage>
</organism>
<keyword evidence="5" id="KW-1185">Reference proteome</keyword>
<dbReference type="InterPro" id="IPR011992">
    <property type="entry name" value="EF-hand-dom_pair"/>
</dbReference>
<dbReference type="Gene3D" id="1.10.238.10">
    <property type="entry name" value="EF-hand"/>
    <property type="match status" value="1"/>
</dbReference>
<keyword evidence="1" id="KW-0677">Repeat</keyword>
<feature type="domain" description="EF-hand" evidence="3">
    <location>
        <begin position="131"/>
        <end position="166"/>
    </location>
</feature>
<evidence type="ECO:0000313" key="4">
    <source>
        <dbReference type="EMBL" id="MFC6067266.1"/>
    </source>
</evidence>
<evidence type="ECO:0000256" key="2">
    <source>
        <dbReference type="ARBA" id="ARBA00022837"/>
    </source>
</evidence>
<dbReference type="EMBL" id="JBHSPX010000012">
    <property type="protein sequence ID" value="MFC6067266.1"/>
    <property type="molecule type" value="Genomic_DNA"/>
</dbReference>
<dbReference type="Pfam" id="PF00036">
    <property type="entry name" value="EF-hand_1"/>
    <property type="match status" value="1"/>
</dbReference>
<dbReference type="PROSITE" id="PS50222">
    <property type="entry name" value="EF_HAND_2"/>
    <property type="match status" value="2"/>
</dbReference>
<evidence type="ECO:0000313" key="5">
    <source>
        <dbReference type="Proteomes" id="UP001596139"/>
    </source>
</evidence>
<name>A0ABW1MUJ2_9ACTN</name>
<dbReference type="InterPro" id="IPR018247">
    <property type="entry name" value="EF_Hand_1_Ca_BS"/>
</dbReference>
<evidence type="ECO:0000256" key="1">
    <source>
        <dbReference type="ARBA" id="ARBA00022737"/>
    </source>
</evidence>
<dbReference type="PROSITE" id="PS00018">
    <property type="entry name" value="EF_HAND_1"/>
    <property type="match status" value="1"/>
</dbReference>
<dbReference type="SUPFAM" id="SSF47473">
    <property type="entry name" value="EF-hand"/>
    <property type="match status" value="1"/>
</dbReference>
<proteinExistence type="predicted"/>
<dbReference type="RefSeq" id="WP_037800394.1">
    <property type="nucleotide sequence ID" value="NZ_JBHSPX010000012.1"/>
</dbReference>
<dbReference type="Proteomes" id="UP001596139">
    <property type="component" value="Unassembled WGS sequence"/>
</dbReference>
<evidence type="ECO:0000259" key="3">
    <source>
        <dbReference type="PROSITE" id="PS50222"/>
    </source>
</evidence>
<keyword evidence="2" id="KW-0106">Calcium</keyword>
<sequence length="185" mass="20818">MPGTLRDQKFDALFEMFDREGQGYLTRERFFRFAEGIAGLPPRGDNENAAAVRAGFEKWWKLLVPSGGSGPDTRIDRQEFIARMRSLVSSRANLDDAVLAIADALMRALDTNKNRTLSLDEYRRIYTRAGVDTAHSEEAFRRLDRDGDGAIGHDEWREALREFFLSDDADAPGNQLLGPLRPPTG</sequence>